<dbReference type="EMBL" id="AP035882">
    <property type="protein sequence ID" value="BFP50058.1"/>
    <property type="molecule type" value="Genomic_DNA"/>
</dbReference>
<protein>
    <submittedName>
        <fullName evidence="1">Uncharacterized protein</fullName>
    </submittedName>
</protein>
<name>A0AB33KDX9_9ACTN</name>
<dbReference type="KEGG" id="kic:KCMC57_64260"/>
<keyword evidence="1" id="KW-0614">Plasmid</keyword>
<proteinExistence type="predicted"/>
<sequence length="95" mass="10962">MTEPTTHNYGPGHRGWGHDYAIHETINGGRELHVSGWGPLVGPMIRQDDYLLIQNGNRDTRYRVTEIEHCLDPKDMWHATLTFAPRQSEPVKEQQ</sequence>
<gene>
    <name evidence="1" type="ORF">KCMC57_64260</name>
</gene>
<accession>A0AB33KDX9</accession>
<reference evidence="1" key="1">
    <citation type="submission" date="2024-07" db="EMBL/GenBank/DDBJ databases">
        <title>Complete genome sequences of cellulolytic bacteria, Kitasatospora sp. CMC57 and Streptomyces sp. CMC78, isolated from Japanese agricultural soil.</title>
        <authorList>
            <person name="Hashimoto T."/>
            <person name="Ito M."/>
            <person name="Iwamoto M."/>
            <person name="Fukahori D."/>
            <person name="Shoda T."/>
            <person name="Sakoda M."/>
            <person name="Morohoshi T."/>
            <person name="Mitsuboshi M."/>
            <person name="Nishizawa T."/>
        </authorList>
    </citation>
    <scope>NUCLEOTIDE SEQUENCE</scope>
    <source>
        <strain evidence="1">CMC57</strain>
        <plasmid evidence="1">pCMC57_01</plasmid>
    </source>
</reference>
<dbReference type="AlphaFoldDB" id="A0AB33KDX9"/>
<geneLocation type="plasmid" evidence="1">
    <name>pCMC57_01</name>
</geneLocation>
<evidence type="ECO:0000313" key="1">
    <source>
        <dbReference type="EMBL" id="BFP50058.1"/>
    </source>
</evidence>
<dbReference type="RefSeq" id="WP_407992448.1">
    <property type="nucleotide sequence ID" value="NZ_AP035882.1"/>
</dbReference>
<organism evidence="1">
    <name type="scientific">Kitasatospora sp. CMC57</name>
    <dbReference type="NCBI Taxonomy" id="3231513"/>
    <lineage>
        <taxon>Bacteria</taxon>
        <taxon>Bacillati</taxon>
        <taxon>Actinomycetota</taxon>
        <taxon>Actinomycetes</taxon>
        <taxon>Kitasatosporales</taxon>
        <taxon>Streptomycetaceae</taxon>
        <taxon>Kitasatospora</taxon>
    </lineage>
</organism>